<evidence type="ECO:0000313" key="1">
    <source>
        <dbReference type="EMBL" id="CAI9597038.1"/>
    </source>
</evidence>
<dbReference type="EMBL" id="CATNWA010016997">
    <property type="protein sequence ID" value="CAI9597038.1"/>
    <property type="molecule type" value="Genomic_DNA"/>
</dbReference>
<comment type="caution">
    <text evidence="1">The sequence shown here is derived from an EMBL/GenBank/DDBJ whole genome shotgun (WGS) entry which is preliminary data.</text>
</comment>
<accession>A0ABN9FKG4</accession>
<gene>
    <name evidence="1" type="ORF">SPARVUS_LOCUS12164768</name>
</gene>
<evidence type="ECO:0000313" key="2">
    <source>
        <dbReference type="Proteomes" id="UP001162483"/>
    </source>
</evidence>
<keyword evidence="2" id="KW-1185">Reference proteome</keyword>
<reference evidence="1" key="1">
    <citation type="submission" date="2023-05" db="EMBL/GenBank/DDBJ databases">
        <authorList>
            <person name="Stuckert A."/>
        </authorList>
    </citation>
    <scope>NUCLEOTIDE SEQUENCE</scope>
</reference>
<feature type="non-terminal residue" evidence="1">
    <location>
        <position position="139"/>
    </location>
</feature>
<name>A0ABN9FKG4_9NEOB</name>
<dbReference type="Proteomes" id="UP001162483">
    <property type="component" value="Unassembled WGS sequence"/>
</dbReference>
<proteinExistence type="predicted"/>
<organism evidence="1 2">
    <name type="scientific">Staurois parvus</name>
    <dbReference type="NCBI Taxonomy" id="386267"/>
    <lineage>
        <taxon>Eukaryota</taxon>
        <taxon>Metazoa</taxon>
        <taxon>Chordata</taxon>
        <taxon>Craniata</taxon>
        <taxon>Vertebrata</taxon>
        <taxon>Euteleostomi</taxon>
        <taxon>Amphibia</taxon>
        <taxon>Batrachia</taxon>
        <taxon>Anura</taxon>
        <taxon>Neobatrachia</taxon>
        <taxon>Ranoidea</taxon>
        <taxon>Ranidae</taxon>
        <taxon>Staurois</taxon>
    </lineage>
</organism>
<protein>
    <submittedName>
        <fullName evidence="1">Uncharacterized protein</fullName>
    </submittedName>
</protein>
<sequence>MYSPTYALLATSPTFLFISLITPLLASLSPWLPPPCLPTTKQLPVETFTILTLLFSATDCLYDKISALSCPNLATFVYNSSLLSTVDTLAPLTTHRIRPRPLQPWQTDNTRCLKKCICALELLWRKTKTQQEFDQYNST</sequence>